<evidence type="ECO:0000313" key="9">
    <source>
        <dbReference type="EMBL" id="AEB06642.1"/>
    </source>
</evidence>
<organism evidence="9 10">
    <name type="scientific">Coriobacterium glomerans (strain ATCC 49209 / DSM 20642 / JCM 10262 / PW2)</name>
    <dbReference type="NCBI Taxonomy" id="700015"/>
    <lineage>
        <taxon>Bacteria</taxon>
        <taxon>Bacillati</taxon>
        <taxon>Actinomycetota</taxon>
        <taxon>Coriobacteriia</taxon>
        <taxon>Coriobacteriales</taxon>
        <taxon>Coriobacteriaceae</taxon>
        <taxon>Coriobacterium</taxon>
    </lineage>
</organism>
<dbReference type="RefSeq" id="WP_013708385.1">
    <property type="nucleotide sequence ID" value="NC_015389.1"/>
</dbReference>
<reference evidence="10" key="1">
    <citation type="journal article" date="2013" name="Stand. Genomic Sci.">
        <title>Complete genome sequence of Coriobacterium glomerans type strain (PW2(T)) from the midgut of Pyrrhocoris apterus L. (red soldier bug).</title>
        <authorList>
            <person name="Stackebrandt E."/>
            <person name="Zeytun A."/>
            <person name="Lapidus A."/>
            <person name="Nolan M."/>
            <person name="Lucas S."/>
            <person name="Hammon N."/>
            <person name="Deshpande S."/>
            <person name="Cheng J.F."/>
            <person name="Tapia R."/>
            <person name="Goodwin L.A."/>
            <person name="Pitluck S."/>
            <person name="Liolios K."/>
            <person name="Pagani I."/>
            <person name="Ivanova N."/>
            <person name="Mavromatis K."/>
            <person name="Mikhailova N."/>
            <person name="Huntemann M."/>
            <person name="Pati A."/>
            <person name="Chen A."/>
            <person name="Palaniappan K."/>
            <person name="Chang Y.J."/>
            <person name="Land M."/>
            <person name="Hauser L."/>
            <person name="Rohde M."/>
            <person name="Pukall R."/>
            <person name="Goker M."/>
            <person name="Detter J.C."/>
            <person name="Woyke T."/>
            <person name="Bristow J."/>
            <person name="Eisen J.A."/>
            <person name="Markowitz V."/>
            <person name="Hugenholtz P."/>
            <person name="Kyrpides N.C."/>
            <person name="Klenk H.P."/>
        </authorList>
    </citation>
    <scope>NUCLEOTIDE SEQUENCE</scope>
    <source>
        <strain evidence="10">ATCC 49209 / DSM 20642 / JCM 10262 / PW2</strain>
    </source>
</reference>
<proteinExistence type="predicted"/>
<dbReference type="Gene3D" id="3.40.50.2300">
    <property type="match status" value="1"/>
</dbReference>
<dbReference type="Pfam" id="PF02302">
    <property type="entry name" value="PTS_IIB"/>
    <property type="match status" value="1"/>
</dbReference>
<dbReference type="AlphaFoldDB" id="F2NBA6"/>
<accession>F2NBA6</accession>
<keyword evidence="10" id="KW-1185">Reference proteome</keyword>
<dbReference type="InterPro" id="IPR003501">
    <property type="entry name" value="PTS_EIIB_2/3"/>
</dbReference>
<feature type="modified residue" description="Phosphocysteine; by EIIA" evidence="7">
    <location>
        <position position="8"/>
    </location>
</feature>
<evidence type="ECO:0000259" key="8">
    <source>
        <dbReference type="PROSITE" id="PS51100"/>
    </source>
</evidence>
<evidence type="ECO:0000256" key="6">
    <source>
        <dbReference type="ARBA" id="ARBA00022777"/>
    </source>
</evidence>
<dbReference type="GO" id="GO:0009401">
    <property type="term" value="P:phosphoenolpyruvate-dependent sugar phosphotransferase system"/>
    <property type="evidence" value="ECO:0007669"/>
    <property type="project" value="UniProtKB-KW"/>
</dbReference>
<keyword evidence="1" id="KW-0813">Transport</keyword>
<evidence type="ECO:0000256" key="2">
    <source>
        <dbReference type="ARBA" id="ARBA00022553"/>
    </source>
</evidence>
<dbReference type="GO" id="GO:0008982">
    <property type="term" value="F:protein-N(PI)-phosphohistidine-sugar phosphotransferase activity"/>
    <property type="evidence" value="ECO:0007669"/>
    <property type="project" value="InterPro"/>
</dbReference>
<keyword evidence="4" id="KW-0808">Transferase</keyword>
<gene>
    <name evidence="9" type="ordered locus">Corgl_0526</name>
</gene>
<protein>
    <submittedName>
        <fullName evidence="9">Phosphotransferase system lactose/cellobiose-specific IIB subunit</fullName>
    </submittedName>
</protein>
<dbReference type="InterPro" id="IPR013012">
    <property type="entry name" value="PTS_EIIB_3"/>
</dbReference>
<dbReference type="KEGG" id="cgo:Corgl_0526"/>
<dbReference type="InterPro" id="IPR051819">
    <property type="entry name" value="PTS_sugar-specific_EIIB"/>
</dbReference>
<sequence length="102" mass="10898">MSKIMLACAAGMSTSMLVGKMQRAAEALGIDVEIIAVAANDVDAKLASERPDVLMLGPQVRFMKGEIQAKTEIPVSVIDMKDYGRMNGEAVLKAGLGLIERF</sequence>
<dbReference type="STRING" id="700015.Corgl_0526"/>
<evidence type="ECO:0000256" key="1">
    <source>
        <dbReference type="ARBA" id="ARBA00022448"/>
    </source>
</evidence>
<name>F2NBA6_CORGP</name>
<dbReference type="InterPro" id="IPR036095">
    <property type="entry name" value="PTS_EIIB-like_sf"/>
</dbReference>
<keyword evidence="2" id="KW-0597">Phosphoprotein</keyword>
<dbReference type="CDD" id="cd05564">
    <property type="entry name" value="PTS_IIB_chitobiose_lichenan"/>
    <property type="match status" value="1"/>
</dbReference>
<dbReference type="PANTHER" id="PTHR34581:SF2">
    <property type="entry name" value="PTS SYSTEM N,N'-DIACETYLCHITOBIOSE-SPECIFIC EIIB COMPONENT"/>
    <property type="match status" value="1"/>
</dbReference>
<dbReference type="OrthoDB" id="9808134at2"/>
<evidence type="ECO:0000313" key="10">
    <source>
        <dbReference type="Proteomes" id="UP000006851"/>
    </source>
</evidence>
<feature type="domain" description="PTS EIIB type-3" evidence="8">
    <location>
        <begin position="1"/>
        <end position="102"/>
    </location>
</feature>
<dbReference type="HOGENOM" id="CLU_147323_1_1_11"/>
<dbReference type="GO" id="GO:0016301">
    <property type="term" value="F:kinase activity"/>
    <property type="evidence" value="ECO:0007669"/>
    <property type="project" value="UniProtKB-KW"/>
</dbReference>
<dbReference type="PANTHER" id="PTHR34581">
    <property type="entry name" value="PTS SYSTEM N,N'-DIACETYLCHITOBIOSE-SPECIFIC EIIB COMPONENT"/>
    <property type="match status" value="1"/>
</dbReference>
<dbReference type="SUPFAM" id="SSF52794">
    <property type="entry name" value="PTS system IIB component-like"/>
    <property type="match status" value="1"/>
</dbReference>
<evidence type="ECO:0000256" key="3">
    <source>
        <dbReference type="ARBA" id="ARBA00022597"/>
    </source>
</evidence>
<keyword evidence="3" id="KW-0762">Sugar transport</keyword>
<keyword evidence="6" id="KW-0418">Kinase</keyword>
<evidence type="ECO:0000256" key="7">
    <source>
        <dbReference type="PROSITE-ProRule" id="PRU00423"/>
    </source>
</evidence>
<dbReference type="Proteomes" id="UP000006851">
    <property type="component" value="Chromosome"/>
</dbReference>
<evidence type="ECO:0000256" key="5">
    <source>
        <dbReference type="ARBA" id="ARBA00022683"/>
    </source>
</evidence>
<dbReference type="EMBL" id="CP002628">
    <property type="protein sequence ID" value="AEB06642.1"/>
    <property type="molecule type" value="Genomic_DNA"/>
</dbReference>
<evidence type="ECO:0000256" key="4">
    <source>
        <dbReference type="ARBA" id="ARBA00022679"/>
    </source>
</evidence>
<keyword evidence="5" id="KW-0598">Phosphotransferase system</keyword>
<dbReference type="eggNOG" id="COG1440">
    <property type="taxonomic scope" value="Bacteria"/>
</dbReference>
<dbReference type="PROSITE" id="PS51100">
    <property type="entry name" value="PTS_EIIB_TYPE_3"/>
    <property type="match status" value="1"/>
</dbReference>